<sequence>MFSALVVVLNVLLVPVLSQLALPNPPFQPPDPSAGSEPSSGSSVPNPQWSSLLGNLLYFYEAQRSGNLPSTNRVSWRNSSCTDDGKDAGIDLSGGYYDAGDYIKATFPLSFTLMSICWGATDFGRGYDLANQTTYLDDMLRWGLDWLIKAHPSNNTLYVEIADPNADNDYWGGDQNIPKPRPSYQINATNPGTDAAAITSAAFSACSNLYNGRGFSGPYGSPASLTNTSYAQTLLQHAQQLYTFATSAQGGQVNYQKSVPAAGEAYASSSFGDDLSIAALFLAHATNSSSLYKEAEDHFNKNKLGGQNLAYNWNSKVSGLYILFPQILRSNSGLGGSLSQWQNEAERYLDKLLNANDDSWFTNGGLLWYPEDSPQASLNPALNAAMLMYRYAPIATSSDKGNSYTTFANNQLDYALGKNPMSVPYVVGVNPNSPSNPHSAPASGGSDPNNIETSPPTMAHTLFGAVIGGPDKADRYFDIRSDWPETEVALDYNAPMLTLTAMRTMNDTSDPYYTRLKDGEYAKVKPQGRPCDDAISDGCSDHGLSTGAKIALAVVLSVVGLVIIGLVVYYCFVVRRRKMQKA</sequence>
<keyword evidence="3 8" id="KW-0378">Hydrolase</keyword>
<dbReference type="InterPro" id="IPR008928">
    <property type="entry name" value="6-hairpin_glycosidase_sf"/>
</dbReference>
<evidence type="ECO:0000256" key="10">
    <source>
        <dbReference type="SAM" id="MobiDB-lite"/>
    </source>
</evidence>
<dbReference type="InterPro" id="IPR033126">
    <property type="entry name" value="Glyco_hydro_9_Asp/Glu_AS"/>
</dbReference>
<gene>
    <name evidence="13" type="ORF">V5O48_000068</name>
</gene>
<evidence type="ECO:0000313" key="14">
    <source>
        <dbReference type="Proteomes" id="UP001465976"/>
    </source>
</evidence>
<feature type="chain" id="PRO_5045003195" description="Endoglucanase" evidence="9">
    <location>
        <begin position="19"/>
        <end position="582"/>
    </location>
</feature>
<evidence type="ECO:0000256" key="4">
    <source>
        <dbReference type="ARBA" id="ARBA00023001"/>
    </source>
</evidence>
<dbReference type="SUPFAM" id="SSF48208">
    <property type="entry name" value="Six-hairpin glycosidases"/>
    <property type="match status" value="1"/>
</dbReference>
<feature type="active site" evidence="8">
    <location>
        <position position="478"/>
    </location>
</feature>
<dbReference type="EC" id="3.2.1.4" evidence="9"/>
<keyword evidence="5 8" id="KW-0119">Carbohydrate metabolism</keyword>
<proteinExistence type="inferred from homology"/>
<dbReference type="Gene3D" id="1.50.10.10">
    <property type="match status" value="1"/>
</dbReference>
<evidence type="ECO:0000256" key="9">
    <source>
        <dbReference type="RuleBase" id="RU361166"/>
    </source>
</evidence>
<keyword evidence="14" id="KW-1185">Reference proteome</keyword>
<keyword evidence="7 8" id="KW-0624">Polysaccharide degradation</keyword>
<keyword evidence="11" id="KW-0812">Transmembrane</keyword>
<dbReference type="PANTHER" id="PTHR22298">
    <property type="entry name" value="ENDO-1,4-BETA-GLUCANASE"/>
    <property type="match status" value="1"/>
</dbReference>
<dbReference type="Proteomes" id="UP001465976">
    <property type="component" value="Unassembled WGS sequence"/>
</dbReference>
<protein>
    <recommendedName>
        <fullName evidence="9">Endoglucanase</fullName>
        <ecNumber evidence="9">3.2.1.4</ecNumber>
    </recommendedName>
</protein>
<feature type="transmembrane region" description="Helical" evidence="11">
    <location>
        <begin position="550"/>
        <end position="572"/>
    </location>
</feature>
<keyword evidence="9" id="KW-0732">Signal</keyword>
<keyword evidence="4 9" id="KW-0136">Cellulose degradation</keyword>
<evidence type="ECO:0000256" key="5">
    <source>
        <dbReference type="ARBA" id="ARBA00023277"/>
    </source>
</evidence>
<evidence type="ECO:0000256" key="8">
    <source>
        <dbReference type="PROSITE-ProRule" id="PRU10060"/>
    </source>
</evidence>
<dbReference type="EMBL" id="JBAHYK010000001">
    <property type="protein sequence ID" value="KAL0582010.1"/>
    <property type="molecule type" value="Genomic_DNA"/>
</dbReference>
<feature type="domain" description="Glycoside hydrolase family 9" evidence="12">
    <location>
        <begin position="50"/>
        <end position="498"/>
    </location>
</feature>
<comment type="caution">
    <text evidence="13">The sequence shown here is derived from an EMBL/GenBank/DDBJ whole genome shotgun (WGS) entry which is preliminary data.</text>
</comment>
<dbReference type="InterPro" id="IPR012341">
    <property type="entry name" value="6hp_glycosidase-like_sf"/>
</dbReference>
<evidence type="ECO:0000256" key="7">
    <source>
        <dbReference type="ARBA" id="ARBA00023326"/>
    </source>
</evidence>
<feature type="region of interest" description="Disordered" evidence="10">
    <location>
        <begin position="428"/>
        <end position="455"/>
    </location>
</feature>
<reference evidence="13 14" key="1">
    <citation type="submission" date="2024-02" db="EMBL/GenBank/DDBJ databases">
        <title>A draft genome for the cacao thread blight pathogen Marasmius crinis-equi.</title>
        <authorList>
            <person name="Cohen S.P."/>
            <person name="Baruah I.K."/>
            <person name="Amoako-Attah I."/>
            <person name="Bukari Y."/>
            <person name="Meinhardt L.W."/>
            <person name="Bailey B.A."/>
        </authorList>
    </citation>
    <scope>NUCLEOTIDE SEQUENCE [LARGE SCALE GENOMIC DNA]</scope>
    <source>
        <strain evidence="13 14">GH-76</strain>
    </source>
</reference>
<evidence type="ECO:0000256" key="3">
    <source>
        <dbReference type="ARBA" id="ARBA00022801"/>
    </source>
</evidence>
<dbReference type="InterPro" id="IPR001701">
    <property type="entry name" value="Glyco_hydro_9"/>
</dbReference>
<feature type="active site" evidence="8">
    <location>
        <position position="487"/>
    </location>
</feature>
<evidence type="ECO:0000313" key="13">
    <source>
        <dbReference type="EMBL" id="KAL0582010.1"/>
    </source>
</evidence>
<evidence type="ECO:0000256" key="6">
    <source>
        <dbReference type="ARBA" id="ARBA00023295"/>
    </source>
</evidence>
<name>A0ABR3G2U3_9AGAR</name>
<keyword evidence="6 8" id="KW-0326">Glycosidase</keyword>
<accession>A0ABR3G2U3</accession>
<comment type="similarity">
    <text evidence="2 8 9">Belongs to the glycosyl hydrolase 9 (cellulase E) family.</text>
</comment>
<feature type="compositionally biased region" description="Low complexity" evidence="10">
    <location>
        <begin position="428"/>
        <end position="446"/>
    </location>
</feature>
<evidence type="ECO:0000256" key="1">
    <source>
        <dbReference type="ARBA" id="ARBA00000966"/>
    </source>
</evidence>
<evidence type="ECO:0000256" key="11">
    <source>
        <dbReference type="SAM" id="Phobius"/>
    </source>
</evidence>
<keyword evidence="11" id="KW-0472">Membrane</keyword>
<dbReference type="Pfam" id="PF00759">
    <property type="entry name" value="Glyco_hydro_9"/>
    <property type="match status" value="1"/>
</dbReference>
<evidence type="ECO:0000259" key="12">
    <source>
        <dbReference type="Pfam" id="PF00759"/>
    </source>
</evidence>
<evidence type="ECO:0000256" key="2">
    <source>
        <dbReference type="ARBA" id="ARBA00007072"/>
    </source>
</evidence>
<keyword evidence="11" id="KW-1133">Transmembrane helix</keyword>
<dbReference type="PROSITE" id="PS00698">
    <property type="entry name" value="GH9_3"/>
    <property type="match status" value="1"/>
</dbReference>
<organism evidence="13 14">
    <name type="scientific">Marasmius crinis-equi</name>
    <dbReference type="NCBI Taxonomy" id="585013"/>
    <lineage>
        <taxon>Eukaryota</taxon>
        <taxon>Fungi</taxon>
        <taxon>Dikarya</taxon>
        <taxon>Basidiomycota</taxon>
        <taxon>Agaricomycotina</taxon>
        <taxon>Agaricomycetes</taxon>
        <taxon>Agaricomycetidae</taxon>
        <taxon>Agaricales</taxon>
        <taxon>Marasmiineae</taxon>
        <taxon>Marasmiaceae</taxon>
        <taxon>Marasmius</taxon>
    </lineage>
</organism>
<feature type="signal peptide" evidence="9">
    <location>
        <begin position="1"/>
        <end position="18"/>
    </location>
</feature>
<comment type="catalytic activity">
    <reaction evidence="1 9">
        <text>Endohydrolysis of (1-&gt;4)-beta-D-glucosidic linkages in cellulose, lichenin and cereal beta-D-glucans.</text>
        <dbReference type="EC" id="3.2.1.4"/>
    </reaction>
</comment>